<dbReference type="RefSeq" id="XP_016213578.1">
    <property type="nucleotide sequence ID" value="XM_016358477.1"/>
</dbReference>
<evidence type="ECO:0000313" key="3">
    <source>
        <dbReference type="Proteomes" id="UP000053259"/>
    </source>
</evidence>
<evidence type="ECO:0000256" key="1">
    <source>
        <dbReference type="SAM" id="MobiDB-lite"/>
    </source>
</evidence>
<dbReference type="InParanoid" id="A0A0D2AX03"/>
<dbReference type="VEuPathDB" id="FungiDB:PV09_05022"/>
<evidence type="ECO:0000313" key="2">
    <source>
        <dbReference type="EMBL" id="KIW03709.1"/>
    </source>
</evidence>
<accession>A0A0D2AX03</accession>
<keyword evidence="3" id="KW-1185">Reference proteome</keyword>
<dbReference type="HOGENOM" id="CLU_028833_1_0_1"/>
<name>A0A0D2AX03_9PEZI</name>
<gene>
    <name evidence="2" type="ORF">PV09_05022</name>
</gene>
<protein>
    <recommendedName>
        <fullName evidence="4">25S rRNA (Uridine(2843)-N(3))-methyltransferase</fullName>
    </recommendedName>
</protein>
<evidence type="ECO:0008006" key="4">
    <source>
        <dbReference type="Google" id="ProtNLM"/>
    </source>
</evidence>
<dbReference type="OrthoDB" id="6419443at2759"/>
<feature type="region of interest" description="Disordered" evidence="1">
    <location>
        <begin position="1"/>
        <end position="40"/>
    </location>
</feature>
<dbReference type="STRING" id="253628.A0A0D2AX03"/>
<dbReference type="Proteomes" id="UP000053259">
    <property type="component" value="Unassembled WGS sequence"/>
</dbReference>
<organism evidence="2 3">
    <name type="scientific">Verruconis gallopava</name>
    <dbReference type="NCBI Taxonomy" id="253628"/>
    <lineage>
        <taxon>Eukaryota</taxon>
        <taxon>Fungi</taxon>
        <taxon>Dikarya</taxon>
        <taxon>Ascomycota</taxon>
        <taxon>Pezizomycotina</taxon>
        <taxon>Dothideomycetes</taxon>
        <taxon>Pleosporomycetidae</taxon>
        <taxon>Venturiales</taxon>
        <taxon>Sympoventuriaceae</taxon>
        <taxon>Verruconis</taxon>
    </lineage>
</organism>
<dbReference type="AlphaFoldDB" id="A0A0D2AX03"/>
<dbReference type="InterPro" id="IPR021463">
    <property type="entry name" value="Methyltransf_34"/>
</dbReference>
<sequence length="395" mass="43709">MAPAAKEKTVKKSSHVKDRGRGSRPKSDRAADRRPTKSETEAIAAVTKGELPLELLQLVLNVFQNTFAGRLADGGLTSLLQEVKGHLYNRDFDAAFGREEYLEAYAARWSPARALGYLKIFDSVIKDRLRDEEEPGEGNCEGLKVSCIGGGAGAEVAALAGAVRYRSDGKKQQRDAAEALEELRVVDQTERSVSVHATFVDMADWRHVIDKLQQSITTAPPLSAYASAAAKANNVPLVSSTIFDVSFRQADVLAMDDETLRNVVTGKDLVTICFTLNELYATSLAKTQAFLLRLTGVVVKGSLLLVVDSAGSYSTVSLNGKEKKYPMHWLLDHALLKDAGYGSAEKQRDSEEAIPNRSWEKLRETESEWFRVPVGLEYPLELENMRYQLHLYRKL</sequence>
<dbReference type="EMBL" id="KN847543">
    <property type="protein sequence ID" value="KIW03709.1"/>
    <property type="molecule type" value="Genomic_DNA"/>
</dbReference>
<dbReference type="FunCoup" id="A0A0D2AX03">
    <property type="interactions" value="30"/>
</dbReference>
<dbReference type="Pfam" id="PF11312">
    <property type="entry name" value="Methyltransf_34"/>
    <property type="match status" value="1"/>
</dbReference>
<dbReference type="GeneID" id="27312995"/>
<reference evidence="2 3" key="1">
    <citation type="submission" date="2015-01" db="EMBL/GenBank/DDBJ databases">
        <title>The Genome Sequence of Ochroconis gallopava CBS43764.</title>
        <authorList>
            <consortium name="The Broad Institute Genomics Platform"/>
            <person name="Cuomo C."/>
            <person name="de Hoog S."/>
            <person name="Gorbushina A."/>
            <person name="Stielow B."/>
            <person name="Teixiera M."/>
            <person name="Abouelleil A."/>
            <person name="Chapman S.B."/>
            <person name="Priest M."/>
            <person name="Young S.K."/>
            <person name="Wortman J."/>
            <person name="Nusbaum C."/>
            <person name="Birren B."/>
        </authorList>
    </citation>
    <scope>NUCLEOTIDE SEQUENCE [LARGE SCALE GENOMIC DNA]</scope>
    <source>
        <strain evidence="2 3">CBS 43764</strain>
    </source>
</reference>
<proteinExistence type="predicted"/>